<feature type="region of interest" description="Disordered" evidence="6">
    <location>
        <begin position="163"/>
        <end position="194"/>
    </location>
</feature>
<keyword evidence="9" id="KW-1185">Reference proteome</keyword>
<evidence type="ECO:0000313" key="8">
    <source>
        <dbReference type="EMBL" id="KAI1609901.1"/>
    </source>
</evidence>
<evidence type="ECO:0000313" key="9">
    <source>
        <dbReference type="Proteomes" id="UP001203852"/>
    </source>
</evidence>
<evidence type="ECO:0000259" key="7">
    <source>
        <dbReference type="PROSITE" id="PS51285"/>
    </source>
</evidence>
<proteinExistence type="predicted"/>
<keyword evidence="4 8" id="KW-0418">Kinase</keyword>
<dbReference type="Gene3D" id="3.30.200.20">
    <property type="entry name" value="Phosphorylase Kinase, domain 1"/>
    <property type="match status" value="1"/>
</dbReference>
<protein>
    <submittedName>
        <fullName evidence="8">Protein kinase</fullName>
    </submittedName>
</protein>
<keyword evidence="2" id="KW-0808">Transferase</keyword>
<keyword evidence="5" id="KW-0067">ATP-binding</keyword>
<evidence type="ECO:0000256" key="3">
    <source>
        <dbReference type="ARBA" id="ARBA00022741"/>
    </source>
</evidence>
<evidence type="ECO:0000256" key="1">
    <source>
        <dbReference type="ARBA" id="ARBA00022527"/>
    </source>
</evidence>
<name>A0AAN6DPN8_9EURO</name>
<evidence type="ECO:0000256" key="6">
    <source>
        <dbReference type="SAM" id="MobiDB-lite"/>
    </source>
</evidence>
<reference evidence="8" key="1">
    <citation type="journal article" date="2022" name="bioRxiv">
        <title>Deciphering the potential niche of two novel black yeast fungi from a biological soil crust based on their genomes, phenotypes, and melanin regulation.</title>
        <authorList>
            <consortium name="DOE Joint Genome Institute"/>
            <person name="Carr E.C."/>
            <person name="Barton Q."/>
            <person name="Grambo S."/>
            <person name="Sullivan M."/>
            <person name="Renfro C.M."/>
            <person name="Kuo A."/>
            <person name="Pangilinan J."/>
            <person name="Lipzen A."/>
            <person name="Keymanesh K."/>
            <person name="Savage E."/>
            <person name="Barry K."/>
            <person name="Grigoriev I.V."/>
            <person name="Riekhof W.R."/>
            <person name="Harris S.S."/>
        </authorList>
    </citation>
    <scope>NUCLEOTIDE SEQUENCE</scope>
    <source>
        <strain evidence="8">JF 03-4F</strain>
    </source>
</reference>
<evidence type="ECO:0000256" key="4">
    <source>
        <dbReference type="ARBA" id="ARBA00022777"/>
    </source>
</evidence>
<evidence type="ECO:0000256" key="5">
    <source>
        <dbReference type="ARBA" id="ARBA00022840"/>
    </source>
</evidence>
<keyword evidence="1" id="KW-0723">Serine/threonine-protein kinase</keyword>
<sequence>MNDFSRKIVGGRLVRCAADKNKQNYQGYFVYPGNAEDIKRHPFFKNIEWDTIHQRRPPYLPRVKDWVDTKYFDEEEPISDIDTATTVDEANLAFDPAMGEQTTCLNEMQPLLSSPRVSQHHHEDQRIVPSLAINVSRKDSAPRGLTTPSPDSMNDMRNPLLQPKKQGYSGANGRMTPEDVRTNNGGQVDGPKEDTYVENVKPKTKKKEKKRPRDIILRDASAGHQALEIRKQTAFLGYDYRQPVMVKDIIDQVLAEDVADMRLMDDRSAVESEDRDLNFERQVFIDAGGQYFHKPATNL</sequence>
<evidence type="ECO:0000256" key="2">
    <source>
        <dbReference type="ARBA" id="ARBA00022679"/>
    </source>
</evidence>
<accession>A0AAN6DPN8</accession>
<comment type="caution">
    <text evidence="8">The sequence shown here is derived from an EMBL/GenBank/DDBJ whole genome shotgun (WGS) entry which is preliminary data.</text>
</comment>
<feature type="domain" description="AGC-kinase C-terminal" evidence="7">
    <location>
        <begin position="45"/>
        <end position="109"/>
    </location>
</feature>
<dbReference type="PROSITE" id="PS51285">
    <property type="entry name" value="AGC_KINASE_CTER"/>
    <property type="match status" value="1"/>
</dbReference>
<organism evidence="8 9">
    <name type="scientific">Exophiala viscosa</name>
    <dbReference type="NCBI Taxonomy" id="2486360"/>
    <lineage>
        <taxon>Eukaryota</taxon>
        <taxon>Fungi</taxon>
        <taxon>Dikarya</taxon>
        <taxon>Ascomycota</taxon>
        <taxon>Pezizomycotina</taxon>
        <taxon>Eurotiomycetes</taxon>
        <taxon>Chaetothyriomycetidae</taxon>
        <taxon>Chaetothyriales</taxon>
        <taxon>Herpotrichiellaceae</taxon>
        <taxon>Exophiala</taxon>
    </lineage>
</organism>
<dbReference type="EMBL" id="MU404359">
    <property type="protein sequence ID" value="KAI1609901.1"/>
    <property type="molecule type" value="Genomic_DNA"/>
</dbReference>
<dbReference type="InterPro" id="IPR000961">
    <property type="entry name" value="AGC-kinase_C"/>
</dbReference>
<dbReference type="Gene3D" id="1.10.510.10">
    <property type="entry name" value="Transferase(Phosphotransferase) domain 1"/>
    <property type="match status" value="1"/>
</dbReference>
<gene>
    <name evidence="8" type="ORF">EDD36DRAFT_481513</name>
</gene>
<feature type="region of interest" description="Disordered" evidence="6">
    <location>
        <begin position="138"/>
        <end position="157"/>
    </location>
</feature>
<dbReference type="GO" id="GO:0004674">
    <property type="term" value="F:protein serine/threonine kinase activity"/>
    <property type="evidence" value="ECO:0007669"/>
    <property type="project" value="UniProtKB-KW"/>
</dbReference>
<dbReference type="AlphaFoldDB" id="A0AAN6DPN8"/>
<dbReference type="GO" id="GO:0005524">
    <property type="term" value="F:ATP binding"/>
    <property type="evidence" value="ECO:0007669"/>
    <property type="project" value="UniProtKB-KW"/>
</dbReference>
<keyword evidence="3" id="KW-0547">Nucleotide-binding</keyword>
<dbReference type="Proteomes" id="UP001203852">
    <property type="component" value="Unassembled WGS sequence"/>
</dbReference>